<dbReference type="Pfam" id="PF13715">
    <property type="entry name" value="CarbopepD_reg_2"/>
    <property type="match status" value="1"/>
</dbReference>
<evidence type="ECO:0000256" key="12">
    <source>
        <dbReference type="SAM" id="SignalP"/>
    </source>
</evidence>
<dbReference type="RefSeq" id="WP_008509535.1">
    <property type="nucleotide sequence ID" value="NZ_CM001403.1"/>
</dbReference>
<dbReference type="HOGENOM" id="CLU_004317_0_1_10"/>
<reference evidence="15" key="1">
    <citation type="submission" date="2011-09" db="EMBL/GenBank/DDBJ databases">
        <title>The permanent draft genome of Mucilaginibacter paludis DSM 18603.</title>
        <authorList>
            <consortium name="US DOE Joint Genome Institute (JGI-PGF)"/>
            <person name="Lucas S."/>
            <person name="Han J."/>
            <person name="Lapidus A."/>
            <person name="Bruce D."/>
            <person name="Goodwin L."/>
            <person name="Pitluck S."/>
            <person name="Peters L."/>
            <person name="Kyrpides N."/>
            <person name="Mavromatis K."/>
            <person name="Ivanova N."/>
            <person name="Mikhailova N."/>
            <person name="Held B."/>
            <person name="Detter J.C."/>
            <person name="Tapia R."/>
            <person name="Han C."/>
            <person name="Land M."/>
            <person name="Hauser L."/>
            <person name="Markowitz V."/>
            <person name="Cheng J.-F."/>
            <person name="Hugenholtz P."/>
            <person name="Woyke T."/>
            <person name="Wu D."/>
            <person name="Tindall B."/>
            <person name="Brambilla E."/>
            <person name="Klenk H.-P."/>
            <person name="Eisen J.A."/>
        </authorList>
    </citation>
    <scope>NUCLEOTIDE SEQUENCE [LARGE SCALE GENOMIC DNA]</scope>
    <source>
        <strain evidence="15">DSM 18603</strain>
    </source>
</reference>
<dbReference type="InterPro" id="IPR039426">
    <property type="entry name" value="TonB-dep_rcpt-like"/>
</dbReference>
<dbReference type="PROSITE" id="PS52016">
    <property type="entry name" value="TONB_DEPENDENT_REC_3"/>
    <property type="match status" value="1"/>
</dbReference>
<dbReference type="Pfam" id="PF07715">
    <property type="entry name" value="Plug"/>
    <property type="match status" value="1"/>
</dbReference>
<dbReference type="Gene3D" id="2.60.40.1120">
    <property type="entry name" value="Carboxypeptidase-like, regulatory domain"/>
    <property type="match status" value="1"/>
</dbReference>
<dbReference type="eggNOG" id="COG4771">
    <property type="taxonomic scope" value="Bacteria"/>
</dbReference>
<evidence type="ECO:0000256" key="11">
    <source>
        <dbReference type="RuleBase" id="RU003357"/>
    </source>
</evidence>
<dbReference type="InterPro" id="IPR012910">
    <property type="entry name" value="Plug_dom"/>
</dbReference>
<evidence type="ECO:0000256" key="6">
    <source>
        <dbReference type="ARBA" id="ARBA00023077"/>
    </source>
</evidence>
<keyword evidence="6 11" id="KW-0798">TonB box</keyword>
<dbReference type="Pfam" id="PF00593">
    <property type="entry name" value="TonB_dep_Rec_b-barrel"/>
    <property type="match status" value="1"/>
</dbReference>
<dbReference type="SUPFAM" id="SSF56935">
    <property type="entry name" value="Porins"/>
    <property type="match status" value="1"/>
</dbReference>
<evidence type="ECO:0000259" key="13">
    <source>
        <dbReference type="Pfam" id="PF00593"/>
    </source>
</evidence>
<name>H1Y739_9SPHI</name>
<keyword evidence="4 10" id="KW-0812">Transmembrane</keyword>
<evidence type="ECO:0000313" key="16">
    <source>
        <dbReference type="Proteomes" id="UP000002774"/>
    </source>
</evidence>
<dbReference type="InterPro" id="IPR036942">
    <property type="entry name" value="Beta-barrel_TonB_sf"/>
</dbReference>
<sequence length="1000" mass="107767">MKKVLQTFKQGWCLLVLLVVMCYGQGARAQSAVTIKGVVTDARDKQPVPGASIKILGTQFGAATNINGAYSFTATVKGPTITVAVSFTGYTTYTKTVTLADQSVFTVNASLSENALNLGEVVVTGTMVETSKKQLGNAISTLSAKDLQGSPVTSIDQAMAGKIAGAQISQNSGNPAGGISVHLRGNSTIVGSSDPLYIVDGVIINNSYDQLVDLGGYSQNRLVDINPADIDHIEIIKGAAGAAIYGSRASNGVVQIFTKKGKSGAPVVSVSTQFRSSSIRKKLAYNTEPFRFANTNANDLTTVPVQRYDLQSMIFRNAEGTENNISVSGGNDNTQYYISGGYLGNQGIVKGSNFQRGTGRVRVDQRFNDWIKVSAGFNYTLSGSDEIPNGGINEAYGALTGFIFANNFVNPDPTSGIYPALSPSTVTRTNPLEAINRFDFHQQTSRFIGDIQLNITPLKNLSVNYTLGYDNSTQLATGFIPVGNTTPTYNTGYSKRADKLDLLLNNDLNIAYKATLGLFTSTTSAGATAQTERISSSSITGTQLPPETQVASSGATVVYNDARSTLNILGFYAQETIGFKDKIYLTGAIRNDVSSSFGANNRWQYYPKVSGTYLLSEEEFWKKSSLASIIPDFKLRASYGQSGNLTAIGAYDRYNNYNPASLAGLAGVVASSQLGNASIKPERQIEKEIGFDAGFLNGRLGFEFSYYNKAVKDLLLYVGLRPSTGYSNQYQNIGNMSNKGVELLVRGVPVQNQNFKWNTIVIFSTNKNVVTNVPGGILSFANGFGQVAAVNGYALGVFYSTYFARKPDGSLLLTTAGLPQAEKSGRDPVTGQPTGSTLSKVIGDPNPKWTGSFTNEFTIGKHFSFRMQWDASYGNKVFNFTKRVGDRDIYGGLAGYMPELEGKVPKGTSAALYSIFENWIEDGSYLKLRELSASYDLKLKMLNNKPLRISLSGRNLLSIDHYSGWDPETNAAGQSNSVRGFDFTEVPIPRTIALGLNYTF</sequence>
<dbReference type="Gene3D" id="2.170.130.10">
    <property type="entry name" value="TonB-dependent receptor, plug domain"/>
    <property type="match status" value="1"/>
</dbReference>
<dbReference type="GO" id="GO:0044718">
    <property type="term" value="P:siderophore transmembrane transport"/>
    <property type="evidence" value="ECO:0007669"/>
    <property type="project" value="TreeGrafter"/>
</dbReference>
<dbReference type="PANTHER" id="PTHR30069">
    <property type="entry name" value="TONB-DEPENDENT OUTER MEMBRANE RECEPTOR"/>
    <property type="match status" value="1"/>
</dbReference>
<feature type="domain" description="TonB-dependent receptor-like beta-barrel" evidence="13">
    <location>
        <begin position="406"/>
        <end position="956"/>
    </location>
</feature>
<dbReference type="InterPro" id="IPR023996">
    <property type="entry name" value="TonB-dep_OMP_SusC/RagA"/>
</dbReference>
<evidence type="ECO:0000256" key="8">
    <source>
        <dbReference type="ARBA" id="ARBA00023170"/>
    </source>
</evidence>
<evidence type="ECO:0000256" key="5">
    <source>
        <dbReference type="ARBA" id="ARBA00022729"/>
    </source>
</evidence>
<evidence type="ECO:0000256" key="7">
    <source>
        <dbReference type="ARBA" id="ARBA00023136"/>
    </source>
</evidence>
<dbReference type="InterPro" id="IPR008969">
    <property type="entry name" value="CarboxyPept-like_regulatory"/>
</dbReference>
<keyword evidence="5 12" id="KW-0732">Signal</keyword>
<dbReference type="Gene3D" id="2.40.170.20">
    <property type="entry name" value="TonB-dependent receptor, beta-barrel domain"/>
    <property type="match status" value="1"/>
</dbReference>
<feature type="chain" id="PRO_5003558810" evidence="12">
    <location>
        <begin position="30"/>
        <end position="1000"/>
    </location>
</feature>
<evidence type="ECO:0000313" key="15">
    <source>
        <dbReference type="EMBL" id="EHQ28658.1"/>
    </source>
</evidence>
<dbReference type="STRING" id="714943.Mucpa_4569"/>
<comment type="similarity">
    <text evidence="10 11">Belongs to the TonB-dependent receptor family.</text>
</comment>
<keyword evidence="16" id="KW-1185">Reference proteome</keyword>
<feature type="domain" description="TonB-dependent receptor plug" evidence="14">
    <location>
        <begin position="132"/>
        <end position="253"/>
    </location>
</feature>
<dbReference type="EMBL" id="CM001403">
    <property type="protein sequence ID" value="EHQ28658.1"/>
    <property type="molecule type" value="Genomic_DNA"/>
</dbReference>
<keyword evidence="7 10" id="KW-0472">Membrane</keyword>
<comment type="subcellular location">
    <subcellularLocation>
        <location evidence="1 10">Cell outer membrane</location>
        <topology evidence="1 10">Multi-pass membrane protein</topology>
    </subcellularLocation>
</comment>
<dbReference type="SUPFAM" id="SSF49464">
    <property type="entry name" value="Carboxypeptidase regulatory domain-like"/>
    <property type="match status" value="1"/>
</dbReference>
<evidence type="ECO:0000256" key="3">
    <source>
        <dbReference type="ARBA" id="ARBA00022452"/>
    </source>
</evidence>
<gene>
    <name evidence="15" type="ORF">Mucpa_4569</name>
</gene>
<dbReference type="InterPro" id="IPR000531">
    <property type="entry name" value="Beta-barrel_TonB"/>
</dbReference>
<protein>
    <submittedName>
        <fullName evidence="15">TonB-dependent receptor plug</fullName>
    </submittedName>
</protein>
<keyword evidence="3 10" id="KW-1134">Transmembrane beta strand</keyword>
<dbReference type="NCBIfam" id="TIGR04056">
    <property type="entry name" value="OMP_RagA_SusC"/>
    <property type="match status" value="1"/>
</dbReference>
<keyword evidence="8 15" id="KW-0675">Receptor</keyword>
<dbReference type="GO" id="GO:0009279">
    <property type="term" value="C:cell outer membrane"/>
    <property type="evidence" value="ECO:0007669"/>
    <property type="project" value="UniProtKB-SubCell"/>
</dbReference>
<accession>H1Y739</accession>
<dbReference type="PANTHER" id="PTHR30069:SF29">
    <property type="entry name" value="HEMOGLOBIN AND HEMOGLOBIN-HAPTOGLOBIN-BINDING PROTEIN 1-RELATED"/>
    <property type="match status" value="1"/>
</dbReference>
<keyword evidence="9 10" id="KW-0998">Cell outer membrane</keyword>
<feature type="signal peptide" evidence="12">
    <location>
        <begin position="1"/>
        <end position="29"/>
    </location>
</feature>
<evidence type="ECO:0000256" key="4">
    <source>
        <dbReference type="ARBA" id="ARBA00022692"/>
    </source>
</evidence>
<keyword evidence="2 10" id="KW-0813">Transport</keyword>
<evidence type="ECO:0000256" key="10">
    <source>
        <dbReference type="PROSITE-ProRule" id="PRU01360"/>
    </source>
</evidence>
<proteinExistence type="inferred from homology"/>
<evidence type="ECO:0000256" key="1">
    <source>
        <dbReference type="ARBA" id="ARBA00004571"/>
    </source>
</evidence>
<organism evidence="15 16">
    <name type="scientific">Mucilaginibacter paludis DSM 18603</name>
    <dbReference type="NCBI Taxonomy" id="714943"/>
    <lineage>
        <taxon>Bacteria</taxon>
        <taxon>Pseudomonadati</taxon>
        <taxon>Bacteroidota</taxon>
        <taxon>Sphingobacteriia</taxon>
        <taxon>Sphingobacteriales</taxon>
        <taxon>Sphingobacteriaceae</taxon>
        <taxon>Mucilaginibacter</taxon>
    </lineage>
</organism>
<dbReference type="Proteomes" id="UP000002774">
    <property type="component" value="Chromosome"/>
</dbReference>
<dbReference type="AlphaFoldDB" id="H1Y739"/>
<evidence type="ECO:0000256" key="9">
    <source>
        <dbReference type="ARBA" id="ARBA00023237"/>
    </source>
</evidence>
<evidence type="ECO:0000259" key="14">
    <source>
        <dbReference type="Pfam" id="PF07715"/>
    </source>
</evidence>
<evidence type="ECO:0000256" key="2">
    <source>
        <dbReference type="ARBA" id="ARBA00022448"/>
    </source>
</evidence>
<dbReference type="InterPro" id="IPR037066">
    <property type="entry name" value="Plug_dom_sf"/>
</dbReference>
<dbReference type="GO" id="GO:0015344">
    <property type="term" value="F:siderophore uptake transmembrane transporter activity"/>
    <property type="evidence" value="ECO:0007669"/>
    <property type="project" value="TreeGrafter"/>
</dbReference>